<keyword evidence="8 9" id="KW-0807">Transducer</keyword>
<feature type="transmembrane region" description="Helical" evidence="10">
    <location>
        <begin position="297"/>
        <end position="314"/>
    </location>
</feature>
<dbReference type="GO" id="GO:0007200">
    <property type="term" value="P:phospholipase C-activating G protein-coupled receptor signaling pathway"/>
    <property type="evidence" value="ECO:0007669"/>
    <property type="project" value="TreeGrafter"/>
</dbReference>
<dbReference type="SUPFAM" id="SSF81321">
    <property type="entry name" value="Family A G protein-coupled receptor-like"/>
    <property type="match status" value="1"/>
</dbReference>
<dbReference type="AlphaFoldDB" id="A0A9Q1CUZ7"/>
<reference evidence="12" key="1">
    <citation type="journal article" date="2023" name="Science">
        <title>Genome structures resolve the early diversification of teleost fishes.</title>
        <authorList>
            <person name="Parey E."/>
            <person name="Louis A."/>
            <person name="Montfort J."/>
            <person name="Bouchez O."/>
            <person name="Roques C."/>
            <person name="Iampietro C."/>
            <person name="Lluch J."/>
            <person name="Castinel A."/>
            <person name="Donnadieu C."/>
            <person name="Desvignes T."/>
            <person name="Floi Bucao C."/>
            <person name="Jouanno E."/>
            <person name="Wen M."/>
            <person name="Mejri S."/>
            <person name="Dirks R."/>
            <person name="Jansen H."/>
            <person name="Henkel C."/>
            <person name="Chen W.J."/>
            <person name="Zahm M."/>
            <person name="Cabau C."/>
            <person name="Klopp C."/>
            <person name="Thompson A.W."/>
            <person name="Robinson-Rechavi M."/>
            <person name="Braasch I."/>
            <person name="Lecointre G."/>
            <person name="Bobe J."/>
            <person name="Postlethwait J.H."/>
            <person name="Berthelot C."/>
            <person name="Roest Crollius H."/>
            <person name="Guiguen Y."/>
        </authorList>
    </citation>
    <scope>NUCLEOTIDE SEQUENCE</scope>
    <source>
        <strain evidence="12">Concon-B</strain>
    </source>
</reference>
<dbReference type="GO" id="GO:0035025">
    <property type="term" value="P:positive regulation of Rho protein signal transduction"/>
    <property type="evidence" value="ECO:0007669"/>
    <property type="project" value="TreeGrafter"/>
</dbReference>
<dbReference type="OrthoDB" id="8889623at2759"/>
<keyword evidence="3 10" id="KW-1133">Transmembrane helix</keyword>
<evidence type="ECO:0000256" key="4">
    <source>
        <dbReference type="ARBA" id="ARBA00023040"/>
    </source>
</evidence>
<dbReference type="InterPro" id="IPR017452">
    <property type="entry name" value="GPCR_Rhodpsn_7TM"/>
</dbReference>
<feature type="transmembrane region" description="Helical" evidence="10">
    <location>
        <begin position="150"/>
        <end position="166"/>
    </location>
</feature>
<evidence type="ECO:0000256" key="10">
    <source>
        <dbReference type="SAM" id="Phobius"/>
    </source>
</evidence>
<feature type="transmembrane region" description="Helical" evidence="10">
    <location>
        <begin position="178"/>
        <end position="201"/>
    </location>
</feature>
<keyword evidence="6 9" id="KW-0675">Receptor</keyword>
<dbReference type="PRINTS" id="PR00237">
    <property type="entry name" value="GPCRRHODOPSN"/>
</dbReference>
<evidence type="ECO:0000259" key="11">
    <source>
        <dbReference type="PROSITE" id="PS50262"/>
    </source>
</evidence>
<keyword evidence="5 10" id="KW-0472">Membrane</keyword>
<dbReference type="Proteomes" id="UP001152803">
    <property type="component" value="Unassembled WGS sequence"/>
</dbReference>
<name>A0A9Q1CUZ7_CONCO</name>
<keyword evidence="13" id="KW-1185">Reference proteome</keyword>
<evidence type="ECO:0000256" key="3">
    <source>
        <dbReference type="ARBA" id="ARBA00022989"/>
    </source>
</evidence>
<evidence type="ECO:0000256" key="9">
    <source>
        <dbReference type="RuleBase" id="RU000688"/>
    </source>
</evidence>
<comment type="similarity">
    <text evidence="9">Belongs to the G-protein coupled receptor 1 family.</text>
</comment>
<feature type="transmembrane region" description="Helical" evidence="10">
    <location>
        <begin position="254"/>
        <end position="276"/>
    </location>
</feature>
<feature type="transmembrane region" description="Helical" evidence="10">
    <location>
        <begin position="37"/>
        <end position="62"/>
    </location>
</feature>
<dbReference type="GO" id="GO:0004930">
    <property type="term" value="F:G protein-coupled receptor activity"/>
    <property type="evidence" value="ECO:0007669"/>
    <property type="project" value="UniProtKB-KW"/>
</dbReference>
<protein>
    <recommendedName>
        <fullName evidence="11">G-protein coupled receptors family 1 profile domain-containing protein</fullName>
    </recommendedName>
</protein>
<evidence type="ECO:0000256" key="2">
    <source>
        <dbReference type="ARBA" id="ARBA00022692"/>
    </source>
</evidence>
<evidence type="ECO:0000256" key="6">
    <source>
        <dbReference type="ARBA" id="ARBA00023170"/>
    </source>
</evidence>
<dbReference type="Gene3D" id="1.20.1070.10">
    <property type="entry name" value="Rhodopsin 7-helix transmembrane proteins"/>
    <property type="match status" value="1"/>
</dbReference>
<proteinExistence type="inferred from homology"/>
<evidence type="ECO:0000256" key="8">
    <source>
        <dbReference type="ARBA" id="ARBA00023224"/>
    </source>
</evidence>
<comment type="subcellular location">
    <subcellularLocation>
        <location evidence="1">Membrane</location>
        <topology evidence="1">Multi-pass membrane protein</topology>
    </subcellularLocation>
</comment>
<feature type="domain" description="G-protein coupled receptors family 1 profile" evidence="11">
    <location>
        <begin position="54"/>
        <end position="274"/>
    </location>
</feature>
<evidence type="ECO:0000313" key="12">
    <source>
        <dbReference type="EMBL" id="KAJ8245744.1"/>
    </source>
</evidence>
<comment type="caution">
    <text evidence="12">The sequence shown here is derived from an EMBL/GenBank/DDBJ whole genome shotgun (WGS) entry which is preliminary data.</text>
</comment>
<feature type="transmembrane region" description="Helical" evidence="10">
    <location>
        <begin position="222"/>
        <end position="242"/>
    </location>
</feature>
<dbReference type="PANTHER" id="PTHR24232">
    <property type="entry name" value="G-PROTEIN COUPLED RECEPTOR"/>
    <property type="match status" value="1"/>
</dbReference>
<keyword evidence="7" id="KW-0325">Glycoprotein</keyword>
<dbReference type="EMBL" id="JAFJMO010000869">
    <property type="protein sequence ID" value="KAJ8245744.1"/>
    <property type="molecule type" value="Genomic_DNA"/>
</dbReference>
<keyword evidence="2 9" id="KW-0812">Transmembrane</keyword>
<dbReference type="Pfam" id="PF00001">
    <property type="entry name" value="7tm_1"/>
    <property type="match status" value="1"/>
</dbReference>
<sequence length="329" mass="37479">MKTSFNPSIHIHKPSNITVGGGDVTLYEGCKHMPEVLIFYLTLQFINLFLGIPANLIVLWLLHKNKGDSSTSDIFILHLAVLDIFFCLIPPLELASIVFLTTGTTWYVLRFFYGVKDCSLLFLSCICLDRYMAVLHPITFTELKDRSHRTVCVAVVWLVTLAYAVAKCMGNIPNFEKAFTVMILAAFAIMLFCNVAILHALRQSGPGRDEMHPVKKRAFKMVFIILAIIVFNYFPPVALFPFKEYFTPDEFNCYVFIVAFGFMDISSSIQPVLYLSRGFPVSLAAALRRFLIKNMESRFAVLFIFGMVLKQLFVTKHNLILNTLIFIMY</sequence>
<dbReference type="PROSITE" id="PS50262">
    <property type="entry name" value="G_PROTEIN_RECEP_F1_2"/>
    <property type="match status" value="1"/>
</dbReference>
<evidence type="ECO:0000256" key="5">
    <source>
        <dbReference type="ARBA" id="ARBA00023136"/>
    </source>
</evidence>
<evidence type="ECO:0000313" key="13">
    <source>
        <dbReference type="Proteomes" id="UP001152803"/>
    </source>
</evidence>
<dbReference type="GO" id="GO:0005886">
    <property type="term" value="C:plasma membrane"/>
    <property type="evidence" value="ECO:0007669"/>
    <property type="project" value="TreeGrafter"/>
</dbReference>
<feature type="transmembrane region" description="Helical" evidence="10">
    <location>
        <begin position="74"/>
        <end position="100"/>
    </location>
</feature>
<dbReference type="InterPro" id="IPR000276">
    <property type="entry name" value="GPCR_Rhodpsn"/>
</dbReference>
<evidence type="ECO:0000256" key="7">
    <source>
        <dbReference type="ARBA" id="ARBA00023180"/>
    </source>
</evidence>
<accession>A0A9Q1CUZ7</accession>
<evidence type="ECO:0000256" key="1">
    <source>
        <dbReference type="ARBA" id="ARBA00004141"/>
    </source>
</evidence>
<keyword evidence="4 9" id="KW-0297">G-protein coupled receptor</keyword>
<organism evidence="12 13">
    <name type="scientific">Conger conger</name>
    <name type="common">Conger eel</name>
    <name type="synonym">Muraena conger</name>
    <dbReference type="NCBI Taxonomy" id="82655"/>
    <lineage>
        <taxon>Eukaryota</taxon>
        <taxon>Metazoa</taxon>
        <taxon>Chordata</taxon>
        <taxon>Craniata</taxon>
        <taxon>Vertebrata</taxon>
        <taxon>Euteleostomi</taxon>
        <taxon>Actinopterygii</taxon>
        <taxon>Neopterygii</taxon>
        <taxon>Teleostei</taxon>
        <taxon>Anguilliformes</taxon>
        <taxon>Congridae</taxon>
        <taxon>Conger</taxon>
    </lineage>
</organism>
<gene>
    <name evidence="12" type="ORF">COCON_G00235240</name>
</gene>
<dbReference type="PANTHER" id="PTHR24232:SF107">
    <property type="entry name" value="HYDROXYCARBOXYLIC ACID RECEPTOR 2-LIKE"/>
    <property type="match status" value="1"/>
</dbReference>
<dbReference type="PROSITE" id="PS00237">
    <property type="entry name" value="G_PROTEIN_RECEP_F1_1"/>
    <property type="match status" value="1"/>
</dbReference>